<evidence type="ECO:0000313" key="4">
    <source>
        <dbReference type="EMBL" id="EKF59949.1"/>
    </source>
</evidence>
<feature type="domain" description="Tyr recombinase" evidence="3">
    <location>
        <begin position="58"/>
        <end position="246"/>
    </location>
</feature>
<comment type="caution">
    <text evidence="4">The sequence shown here is derived from an EMBL/GenBank/DDBJ whole genome shotgun (WGS) entry which is preliminary data.</text>
</comment>
<dbReference type="SUPFAM" id="SSF56349">
    <property type="entry name" value="DNA breaking-rejoining enzymes"/>
    <property type="match status" value="1"/>
</dbReference>
<dbReference type="InterPro" id="IPR002104">
    <property type="entry name" value="Integrase_catalytic"/>
</dbReference>
<evidence type="ECO:0000256" key="1">
    <source>
        <dbReference type="ARBA" id="ARBA00023125"/>
    </source>
</evidence>
<dbReference type="eggNOG" id="COG0582">
    <property type="taxonomic scope" value="Bacteria"/>
</dbReference>
<dbReference type="Proteomes" id="UP000007123">
    <property type="component" value="Unassembled WGS sequence"/>
</dbReference>
<dbReference type="InterPro" id="IPR010998">
    <property type="entry name" value="Integrase_recombinase_N"/>
</dbReference>
<dbReference type="PANTHER" id="PTHR34605">
    <property type="entry name" value="PHAGE_INTEGRASE DOMAIN-CONTAINING PROTEIN"/>
    <property type="match status" value="1"/>
</dbReference>
<sequence length="246" mass="27325">MPATPEIVASYIAWMAEHGYAVATVSRHIASISKAHRSLGEQNPCRSELVQQALRGMKRIKGMAQREAKPLLKEDLFSTLEMTGHRMKDRRDRALLLLGFAGGFRRSELVGLNVEDVAFDRKGVIVTIRRTKTDQEGKGRKLGIPFGRARWCPVKALEEWLEAAEIPSGPIFRPVSRHSQVGMSRLTGEALSIVVKEWVAKIGQTAELFSGDSWRAGFGHTSDAMLSRYIQAGGNVRRECGEPRPC</sequence>
<dbReference type="PROSITE" id="PS51898">
    <property type="entry name" value="TYR_RECOMBINASE"/>
    <property type="match status" value="1"/>
</dbReference>
<dbReference type="InterPro" id="IPR052925">
    <property type="entry name" value="Phage_Integrase-like_Recomb"/>
</dbReference>
<evidence type="ECO:0000313" key="5">
    <source>
        <dbReference type="Proteomes" id="UP000007123"/>
    </source>
</evidence>
<dbReference type="EMBL" id="ALJF01000006">
    <property type="protein sequence ID" value="EKF59949.1"/>
    <property type="molecule type" value="Genomic_DNA"/>
</dbReference>
<dbReference type="STRING" id="1156935.QWE_07611"/>
<keyword evidence="2" id="KW-0233">DNA recombination</keyword>
<dbReference type="InterPro" id="IPR013762">
    <property type="entry name" value="Integrase-like_cat_sf"/>
</dbReference>
<dbReference type="SUPFAM" id="SSF47823">
    <property type="entry name" value="lambda integrase-like, N-terminal domain"/>
    <property type="match status" value="1"/>
</dbReference>
<organism evidence="4 5">
    <name type="scientific">Agrobacterium albertimagni AOL15</name>
    <dbReference type="NCBI Taxonomy" id="1156935"/>
    <lineage>
        <taxon>Bacteria</taxon>
        <taxon>Pseudomonadati</taxon>
        <taxon>Pseudomonadota</taxon>
        <taxon>Alphaproteobacteria</taxon>
        <taxon>Hyphomicrobiales</taxon>
        <taxon>Rhizobiaceae</taxon>
        <taxon>Rhizobium/Agrobacterium group</taxon>
        <taxon>Agrobacterium</taxon>
    </lineage>
</organism>
<protein>
    <submittedName>
        <fullName evidence="4">Integrase family protein</fullName>
    </submittedName>
</protein>
<evidence type="ECO:0000259" key="3">
    <source>
        <dbReference type="PROSITE" id="PS51898"/>
    </source>
</evidence>
<evidence type="ECO:0000256" key="2">
    <source>
        <dbReference type="ARBA" id="ARBA00023172"/>
    </source>
</evidence>
<dbReference type="Pfam" id="PF00589">
    <property type="entry name" value="Phage_integrase"/>
    <property type="match status" value="1"/>
</dbReference>
<dbReference type="PANTHER" id="PTHR34605:SF3">
    <property type="entry name" value="P CELL-TYPE AGGLUTINATION PROTEIN MAP4-LIKE-RELATED"/>
    <property type="match status" value="1"/>
</dbReference>
<keyword evidence="5" id="KW-1185">Reference proteome</keyword>
<dbReference type="Gene3D" id="1.10.443.10">
    <property type="entry name" value="Intergrase catalytic core"/>
    <property type="match status" value="1"/>
</dbReference>
<dbReference type="InterPro" id="IPR011010">
    <property type="entry name" value="DNA_brk_join_enz"/>
</dbReference>
<proteinExistence type="predicted"/>
<accession>K2Q859</accession>
<dbReference type="AlphaFoldDB" id="K2Q859"/>
<dbReference type="GO" id="GO:0003677">
    <property type="term" value="F:DNA binding"/>
    <property type="evidence" value="ECO:0007669"/>
    <property type="project" value="UniProtKB-KW"/>
</dbReference>
<dbReference type="CDD" id="cd00799">
    <property type="entry name" value="INT_Cre_C"/>
    <property type="match status" value="1"/>
</dbReference>
<dbReference type="Gene3D" id="1.10.150.130">
    <property type="match status" value="1"/>
</dbReference>
<keyword evidence="1" id="KW-0238">DNA-binding</keyword>
<gene>
    <name evidence="4" type="ORF">QWE_07611</name>
</gene>
<reference evidence="4 5" key="1">
    <citation type="journal article" date="2012" name="J. Bacteriol.">
        <title>Draft Genome Sequence of Agrobacterium albertimagni Strain AOL15.</title>
        <authorList>
            <person name="Trimble W.L."/>
            <person name="Phung le T."/>
            <person name="Meyer F."/>
            <person name="Gilbert J.A."/>
            <person name="Silver S."/>
        </authorList>
    </citation>
    <scope>NUCLEOTIDE SEQUENCE [LARGE SCALE GENOMIC DNA]</scope>
    <source>
        <strain evidence="4 5">AOL15</strain>
    </source>
</reference>
<dbReference type="GO" id="GO:0015074">
    <property type="term" value="P:DNA integration"/>
    <property type="evidence" value="ECO:0007669"/>
    <property type="project" value="InterPro"/>
</dbReference>
<dbReference type="GO" id="GO:0006310">
    <property type="term" value="P:DNA recombination"/>
    <property type="evidence" value="ECO:0007669"/>
    <property type="project" value="UniProtKB-KW"/>
</dbReference>
<name>K2Q859_9HYPH</name>